<dbReference type="PANTHER" id="PTHR46913:SF19">
    <property type="entry name" value="RING-TYPE E3 UBIQUITIN TRANSFERASE"/>
    <property type="match status" value="1"/>
</dbReference>
<dbReference type="Pfam" id="PF12678">
    <property type="entry name" value="zf-rbx1"/>
    <property type="match status" value="1"/>
</dbReference>
<dbReference type="Proteomes" id="UP000095767">
    <property type="component" value="Unassembled WGS sequence"/>
</dbReference>
<dbReference type="PANTHER" id="PTHR46913">
    <property type="entry name" value="RING-H2 FINGER PROTEIN ATL16"/>
    <property type="match status" value="1"/>
</dbReference>
<keyword evidence="8" id="KW-0862">Zinc</keyword>
<evidence type="ECO:0000313" key="11">
    <source>
        <dbReference type="EMBL" id="OEL14942.1"/>
    </source>
</evidence>
<organism evidence="11 12">
    <name type="scientific">Dichanthelium oligosanthes</name>
    <dbReference type="NCBI Taxonomy" id="888268"/>
    <lineage>
        <taxon>Eukaryota</taxon>
        <taxon>Viridiplantae</taxon>
        <taxon>Streptophyta</taxon>
        <taxon>Embryophyta</taxon>
        <taxon>Tracheophyta</taxon>
        <taxon>Spermatophyta</taxon>
        <taxon>Magnoliopsida</taxon>
        <taxon>Liliopsida</taxon>
        <taxon>Poales</taxon>
        <taxon>Poaceae</taxon>
        <taxon>PACMAD clade</taxon>
        <taxon>Panicoideae</taxon>
        <taxon>Panicodae</taxon>
        <taxon>Paniceae</taxon>
        <taxon>Dichantheliinae</taxon>
        <taxon>Dichanthelium</taxon>
    </lineage>
</organism>
<dbReference type="Gene3D" id="3.30.40.10">
    <property type="entry name" value="Zinc/RING finger domain, C3HC4 (zinc finger)"/>
    <property type="match status" value="1"/>
</dbReference>
<dbReference type="InterPro" id="IPR013083">
    <property type="entry name" value="Znf_RING/FYVE/PHD"/>
</dbReference>
<keyword evidence="12" id="KW-1185">Reference proteome</keyword>
<keyword evidence="5" id="KW-0479">Metal-binding</keyword>
<evidence type="ECO:0000256" key="1">
    <source>
        <dbReference type="ARBA" id="ARBA00000900"/>
    </source>
</evidence>
<evidence type="ECO:0000256" key="2">
    <source>
        <dbReference type="ARBA" id="ARBA00004906"/>
    </source>
</evidence>
<keyword evidence="7" id="KW-0833">Ubl conjugation pathway</keyword>
<dbReference type="EMBL" id="LWDX02068541">
    <property type="protein sequence ID" value="OEL14942.1"/>
    <property type="molecule type" value="Genomic_DNA"/>
</dbReference>
<evidence type="ECO:0000259" key="10">
    <source>
        <dbReference type="Pfam" id="PF12678"/>
    </source>
</evidence>
<dbReference type="GO" id="GO:0061630">
    <property type="term" value="F:ubiquitin protein ligase activity"/>
    <property type="evidence" value="ECO:0007669"/>
    <property type="project" value="UniProtKB-EC"/>
</dbReference>
<dbReference type="GO" id="GO:0008270">
    <property type="term" value="F:zinc ion binding"/>
    <property type="evidence" value="ECO:0007669"/>
    <property type="project" value="UniProtKB-KW"/>
</dbReference>
<evidence type="ECO:0000313" key="12">
    <source>
        <dbReference type="Proteomes" id="UP000095767"/>
    </source>
</evidence>
<proteinExistence type="predicted"/>
<evidence type="ECO:0000256" key="5">
    <source>
        <dbReference type="ARBA" id="ARBA00022723"/>
    </source>
</evidence>
<dbReference type="OrthoDB" id="9984778at2759"/>
<gene>
    <name evidence="11" type="ORF">BAE44_0024039</name>
</gene>
<feature type="region of interest" description="Disordered" evidence="9">
    <location>
        <begin position="1"/>
        <end position="20"/>
    </location>
</feature>
<comment type="pathway">
    <text evidence="2">Protein modification; protein ubiquitination.</text>
</comment>
<keyword evidence="4" id="KW-0808">Transferase</keyword>
<comment type="catalytic activity">
    <reaction evidence="1">
        <text>S-ubiquitinyl-[E2 ubiquitin-conjugating enzyme]-L-cysteine + [acceptor protein]-L-lysine = [E2 ubiquitin-conjugating enzyme]-L-cysteine + N(6)-ubiquitinyl-[acceptor protein]-L-lysine.</text>
        <dbReference type="EC" id="2.3.2.27"/>
    </reaction>
</comment>
<evidence type="ECO:0000256" key="4">
    <source>
        <dbReference type="ARBA" id="ARBA00022679"/>
    </source>
</evidence>
<name>A0A1E5UPW7_9POAL</name>
<keyword evidence="6" id="KW-0863">Zinc-finger</keyword>
<feature type="region of interest" description="Disordered" evidence="9">
    <location>
        <begin position="98"/>
        <end position="133"/>
    </location>
</feature>
<dbReference type="UniPathway" id="UPA00143"/>
<dbReference type="SUPFAM" id="SSF57850">
    <property type="entry name" value="RING/U-box"/>
    <property type="match status" value="1"/>
</dbReference>
<evidence type="ECO:0000256" key="7">
    <source>
        <dbReference type="ARBA" id="ARBA00022786"/>
    </source>
</evidence>
<dbReference type="InterPro" id="IPR044600">
    <property type="entry name" value="ATL1/ATL16-like"/>
</dbReference>
<evidence type="ECO:0000256" key="6">
    <source>
        <dbReference type="ARBA" id="ARBA00022771"/>
    </source>
</evidence>
<evidence type="ECO:0000256" key="3">
    <source>
        <dbReference type="ARBA" id="ARBA00012483"/>
    </source>
</evidence>
<feature type="region of interest" description="Disordered" evidence="9">
    <location>
        <begin position="194"/>
        <end position="214"/>
    </location>
</feature>
<protein>
    <recommendedName>
        <fullName evidence="3">RING-type E3 ubiquitin transferase</fullName>
        <ecNumber evidence="3">2.3.2.27</ecNumber>
    </recommendedName>
</protein>
<dbReference type="InterPro" id="IPR024766">
    <property type="entry name" value="Znf_RING_H2"/>
</dbReference>
<dbReference type="EC" id="2.3.2.27" evidence="3"/>
<dbReference type="AlphaFoldDB" id="A0A1E5UPW7"/>
<feature type="compositionally biased region" description="Low complexity" evidence="9">
    <location>
        <begin position="98"/>
        <end position="108"/>
    </location>
</feature>
<comment type="caution">
    <text evidence="11">The sequence shown here is derived from an EMBL/GenBank/DDBJ whole genome shotgun (WGS) entry which is preliminary data.</text>
</comment>
<dbReference type="GO" id="GO:0016567">
    <property type="term" value="P:protein ubiquitination"/>
    <property type="evidence" value="ECO:0007669"/>
    <property type="project" value="UniProtKB-UniPathway"/>
</dbReference>
<reference evidence="11 12" key="1">
    <citation type="submission" date="2016-09" db="EMBL/GenBank/DDBJ databases">
        <title>The draft genome of Dichanthelium oligosanthes: A C3 panicoid grass species.</title>
        <authorList>
            <person name="Studer A.J."/>
            <person name="Schnable J.C."/>
            <person name="Brutnell T.P."/>
        </authorList>
    </citation>
    <scope>NUCLEOTIDE SEQUENCE [LARGE SCALE GENOMIC DNA]</scope>
    <source>
        <strain evidence="12">cv. Kellogg 1175</strain>
        <tissue evidence="11">Leaf</tissue>
    </source>
</reference>
<accession>A0A1E5UPW7</accession>
<evidence type="ECO:0000256" key="9">
    <source>
        <dbReference type="SAM" id="MobiDB-lite"/>
    </source>
</evidence>
<evidence type="ECO:0000256" key="8">
    <source>
        <dbReference type="ARBA" id="ARBA00022833"/>
    </source>
</evidence>
<feature type="domain" description="Zinc finger RING-H2-type" evidence="10">
    <location>
        <begin position="58"/>
        <end position="84"/>
    </location>
</feature>
<sequence length="214" mass="22293">MAAAWTSDGASLAGTSDEEDEEADAVVHHVWYIRTKGLDECAIAAIAAVVYDAKKRGAGACGHAFHCGYIDTWLRAHVNCPLCRAPVQVIAAVTNSNTAPGAATATPGDEPKGNPGTVGGVQTEETAGAGEPERTVRRAALMVALLRRAWPDVSFWAPASSSGREEDMTGLGKLMRLLKLSDALEISFSAGSCQRLPTRSAPSAAGVSSDEMPQ</sequence>
<dbReference type="STRING" id="888268.A0A1E5UPW7"/>